<evidence type="ECO:0000256" key="1">
    <source>
        <dbReference type="SAM" id="Phobius"/>
    </source>
</evidence>
<gene>
    <name evidence="3" type="ORF">BYL167_LOCUS38949</name>
    <name evidence="2" type="ORF">OVN521_LOCUS30926</name>
</gene>
<name>A0A820HGT7_9BILA</name>
<dbReference type="AlphaFoldDB" id="A0A820HGT7"/>
<keyword evidence="1" id="KW-0812">Transmembrane</keyword>
<evidence type="ECO:0000313" key="4">
    <source>
        <dbReference type="Proteomes" id="UP000663866"/>
    </source>
</evidence>
<comment type="caution">
    <text evidence="2">The sequence shown here is derived from an EMBL/GenBank/DDBJ whole genome shotgun (WGS) entry which is preliminary data.</text>
</comment>
<sequence length="67" mass="7705">MRTATRSNFAILLVLFTICMTFISFHLYESSKSRQQTTQIISTAAAAEQKTFRLLPTTLNNEKYIDK</sequence>
<feature type="non-terminal residue" evidence="2">
    <location>
        <position position="67"/>
    </location>
</feature>
<dbReference type="EMBL" id="CAJOBH010092500">
    <property type="protein sequence ID" value="CAF4572058.1"/>
    <property type="molecule type" value="Genomic_DNA"/>
</dbReference>
<accession>A0A820HGT7</accession>
<evidence type="ECO:0000313" key="3">
    <source>
        <dbReference type="EMBL" id="CAF4572058.1"/>
    </source>
</evidence>
<protein>
    <submittedName>
        <fullName evidence="2">Uncharacterized protein</fullName>
    </submittedName>
</protein>
<keyword evidence="4" id="KW-1185">Reference proteome</keyword>
<dbReference type="EMBL" id="CAJOBG010012882">
    <property type="protein sequence ID" value="CAF4290948.1"/>
    <property type="molecule type" value="Genomic_DNA"/>
</dbReference>
<feature type="transmembrane region" description="Helical" evidence="1">
    <location>
        <begin position="9"/>
        <end position="28"/>
    </location>
</feature>
<dbReference type="Proteomes" id="UP000663866">
    <property type="component" value="Unassembled WGS sequence"/>
</dbReference>
<dbReference type="Proteomes" id="UP000681967">
    <property type="component" value="Unassembled WGS sequence"/>
</dbReference>
<keyword evidence="1" id="KW-1133">Transmembrane helix</keyword>
<evidence type="ECO:0000313" key="2">
    <source>
        <dbReference type="EMBL" id="CAF4290948.1"/>
    </source>
</evidence>
<organism evidence="2 4">
    <name type="scientific">Rotaria magnacalcarata</name>
    <dbReference type="NCBI Taxonomy" id="392030"/>
    <lineage>
        <taxon>Eukaryota</taxon>
        <taxon>Metazoa</taxon>
        <taxon>Spiralia</taxon>
        <taxon>Gnathifera</taxon>
        <taxon>Rotifera</taxon>
        <taxon>Eurotatoria</taxon>
        <taxon>Bdelloidea</taxon>
        <taxon>Philodinida</taxon>
        <taxon>Philodinidae</taxon>
        <taxon>Rotaria</taxon>
    </lineage>
</organism>
<keyword evidence="1" id="KW-0472">Membrane</keyword>
<proteinExistence type="predicted"/>
<reference evidence="2" key="1">
    <citation type="submission" date="2021-02" db="EMBL/GenBank/DDBJ databases">
        <authorList>
            <person name="Nowell W R."/>
        </authorList>
    </citation>
    <scope>NUCLEOTIDE SEQUENCE</scope>
</reference>